<dbReference type="SFLD" id="SFLDS00029">
    <property type="entry name" value="Radical_SAM"/>
    <property type="match status" value="1"/>
</dbReference>
<dbReference type="GO" id="GO:0051536">
    <property type="term" value="F:iron-sulfur cluster binding"/>
    <property type="evidence" value="ECO:0007669"/>
    <property type="project" value="UniProtKB-KW"/>
</dbReference>
<dbReference type="EMBL" id="JAGMWN010000011">
    <property type="protein sequence ID" value="MBP5858833.1"/>
    <property type="molecule type" value="Genomic_DNA"/>
</dbReference>
<comment type="caution">
    <text evidence="6">The sequence shown here is derived from an EMBL/GenBank/DDBJ whole genome shotgun (WGS) entry which is preliminary data.</text>
</comment>
<dbReference type="PANTHER" id="PTHR43409">
    <property type="entry name" value="ANAEROBIC MAGNESIUM-PROTOPORPHYRIN IX MONOMETHYL ESTER CYCLASE-RELATED"/>
    <property type="match status" value="1"/>
</dbReference>
<name>A0A8J7SL14_9PROT</name>
<keyword evidence="4" id="KW-0408">Iron</keyword>
<dbReference type="Proteomes" id="UP000672602">
    <property type="component" value="Unassembled WGS sequence"/>
</dbReference>
<keyword evidence="3" id="KW-0479">Metal-binding</keyword>
<dbReference type="GO" id="GO:0046872">
    <property type="term" value="F:metal ion binding"/>
    <property type="evidence" value="ECO:0007669"/>
    <property type="project" value="UniProtKB-KW"/>
</dbReference>
<protein>
    <recommendedName>
        <fullName evidence="8">Radical SAM protein</fullName>
    </recommendedName>
</protein>
<sequence length="542" mass="62452">MANKNILLVEPGYRNKYPPLGLMKIAQYHGPQGKKDHVRFVKGEDPSAYQTAWDRIYITTLFSFEWERTARSIDYALDLTGGQAHRVFVGGIAASLMHDKYISEPRWRGVRFIKGLLGQAPATSLQLDPFEEELYADDVHGKPIEDLVPDYSILDHISYEYPVSDAYFTYASRGCVRKCAFCGVPTLEGMQRDTNSLTEVVEGVSKLYGEKRDLILMDNNVVASANFKDIIAEIIDLGFERGAKLKRGRYELQRRVDFNQGVDARILCKDPMYLQQLARIALKPLRIAFDHLGVKKPYAQAIRYSADAGITELSNYMLYNFKDSPQDLFERMRLNVELNEELGIRIFSFPMRYQPVDRQDRGHIGSKWNSYYLRSMQVILQATHGIVSGAPEFFRKAFGDTYEEFEGILLRPHHYIFNRYWYEQFDGRAEFDSFLSVMASLSYGEKSELIEYLCSREKGDYERDLNALAVGKLRDAARFFVPMTKADEARIWQAQKQRRNEDLGAYLVPEDERVEDAALTDQDVQPGTRVDREVKNITEIYA</sequence>
<keyword evidence="7" id="KW-1185">Reference proteome</keyword>
<evidence type="ECO:0000256" key="5">
    <source>
        <dbReference type="ARBA" id="ARBA00023014"/>
    </source>
</evidence>
<dbReference type="PANTHER" id="PTHR43409:SF7">
    <property type="entry name" value="BLL1977 PROTEIN"/>
    <property type="match status" value="1"/>
</dbReference>
<evidence type="ECO:0000313" key="6">
    <source>
        <dbReference type="EMBL" id="MBP5858833.1"/>
    </source>
</evidence>
<comment type="cofactor">
    <cofactor evidence="1">
        <name>[4Fe-4S] cluster</name>
        <dbReference type="ChEBI" id="CHEBI:49883"/>
    </cofactor>
</comment>
<dbReference type="SUPFAM" id="SSF102114">
    <property type="entry name" value="Radical SAM enzymes"/>
    <property type="match status" value="1"/>
</dbReference>
<evidence type="ECO:0000313" key="7">
    <source>
        <dbReference type="Proteomes" id="UP000672602"/>
    </source>
</evidence>
<evidence type="ECO:0000256" key="4">
    <source>
        <dbReference type="ARBA" id="ARBA00023004"/>
    </source>
</evidence>
<accession>A0A8J7SL14</accession>
<evidence type="ECO:0008006" key="8">
    <source>
        <dbReference type="Google" id="ProtNLM"/>
    </source>
</evidence>
<organism evidence="6 7">
    <name type="scientific">Marivibrio halodurans</name>
    <dbReference type="NCBI Taxonomy" id="2039722"/>
    <lineage>
        <taxon>Bacteria</taxon>
        <taxon>Pseudomonadati</taxon>
        <taxon>Pseudomonadota</taxon>
        <taxon>Alphaproteobacteria</taxon>
        <taxon>Rhodospirillales</taxon>
        <taxon>Rhodospirillaceae</taxon>
        <taxon>Marivibrio</taxon>
    </lineage>
</organism>
<proteinExistence type="predicted"/>
<dbReference type="InterPro" id="IPR051198">
    <property type="entry name" value="BchE-like"/>
</dbReference>
<evidence type="ECO:0000256" key="1">
    <source>
        <dbReference type="ARBA" id="ARBA00001966"/>
    </source>
</evidence>
<reference evidence="6" key="1">
    <citation type="submission" date="2021-04" db="EMBL/GenBank/DDBJ databases">
        <authorList>
            <person name="Zhang D.-C."/>
        </authorList>
    </citation>
    <scope>NUCLEOTIDE SEQUENCE</scope>
    <source>
        <strain evidence="6">CGMCC 1.15697</strain>
    </source>
</reference>
<evidence type="ECO:0000256" key="2">
    <source>
        <dbReference type="ARBA" id="ARBA00022691"/>
    </source>
</evidence>
<dbReference type="GO" id="GO:0003824">
    <property type="term" value="F:catalytic activity"/>
    <property type="evidence" value="ECO:0007669"/>
    <property type="project" value="InterPro"/>
</dbReference>
<evidence type="ECO:0000256" key="3">
    <source>
        <dbReference type="ARBA" id="ARBA00022723"/>
    </source>
</evidence>
<keyword evidence="2" id="KW-0949">S-adenosyl-L-methionine</keyword>
<gene>
    <name evidence="6" type="ORF">KAJ83_17575</name>
</gene>
<dbReference type="InterPro" id="IPR007197">
    <property type="entry name" value="rSAM"/>
</dbReference>
<dbReference type="RefSeq" id="WP_210683419.1">
    <property type="nucleotide sequence ID" value="NZ_JAGMWN010000011.1"/>
</dbReference>
<keyword evidence="5" id="KW-0411">Iron-sulfur</keyword>
<dbReference type="InterPro" id="IPR058240">
    <property type="entry name" value="rSAM_sf"/>
</dbReference>
<dbReference type="AlphaFoldDB" id="A0A8J7SL14"/>